<evidence type="ECO:0000256" key="6">
    <source>
        <dbReference type="ARBA" id="ARBA00023033"/>
    </source>
</evidence>
<gene>
    <name evidence="8" type="ORF">As57867_013110</name>
</gene>
<evidence type="ECO:0000313" key="8">
    <source>
        <dbReference type="EMBL" id="KAF0696046.1"/>
    </source>
</evidence>
<sequence>MTQSPLRVAIIGAGPAGLTLAIALAKHPHIHVSIFDRADDHSLAPTFNPSRSYTIDITGHGTKALRYINATDRFDRELIKFKGIQIKFAPGSPKDEYHGDAWTGSRGDICRCLQDEFVARKSPESTLTFNTAVEVINPELGEIRLTNPDGTTSEAQFDLVVASDGAGSAARRQMQASSSSFTVESMDNGNHSMMLAFDQNTDGLDPSYLYVFSPPPVMTVAGAINGVSGKSTPKWFCQVGFPGAKSFATVDEAKALLKSTLPPFTSFWKYASDAAIADFATQVCIATGKAKTCSSFHLGRTALLGDAGVPFPPIGQGVNAAMEMATVLEQTLTAHLQSQDWDAAAIPDALAAFTIKWKPEADAIRTISFEGLNLAER</sequence>
<dbReference type="AlphaFoldDB" id="A0A6A4YJ54"/>
<dbReference type="PRINTS" id="PR00420">
    <property type="entry name" value="RNGMNOXGNASE"/>
</dbReference>
<evidence type="ECO:0000256" key="2">
    <source>
        <dbReference type="ARBA" id="ARBA00022630"/>
    </source>
</evidence>
<accession>A0A6A4YJ54</accession>
<keyword evidence="3" id="KW-0274">FAD</keyword>
<dbReference type="OrthoDB" id="421657at2759"/>
<dbReference type="EMBL" id="VJMH01005435">
    <property type="protein sequence ID" value="KAF0696046.1"/>
    <property type="molecule type" value="Genomic_DNA"/>
</dbReference>
<organism evidence="8">
    <name type="scientific">Aphanomyces stellatus</name>
    <dbReference type="NCBI Taxonomy" id="120398"/>
    <lineage>
        <taxon>Eukaryota</taxon>
        <taxon>Sar</taxon>
        <taxon>Stramenopiles</taxon>
        <taxon>Oomycota</taxon>
        <taxon>Saprolegniomycetes</taxon>
        <taxon>Saprolegniales</taxon>
        <taxon>Verrucalvaceae</taxon>
        <taxon>Aphanomyces</taxon>
    </lineage>
</organism>
<evidence type="ECO:0000256" key="5">
    <source>
        <dbReference type="ARBA" id="ARBA00023002"/>
    </source>
</evidence>
<name>A0A6A4YJ54_9STRA</name>
<dbReference type="GO" id="GO:0070189">
    <property type="term" value="P:kynurenine metabolic process"/>
    <property type="evidence" value="ECO:0007669"/>
    <property type="project" value="TreeGrafter"/>
</dbReference>
<feature type="domain" description="FAD-binding" evidence="7">
    <location>
        <begin position="7"/>
        <end position="337"/>
    </location>
</feature>
<dbReference type="GO" id="GO:0004502">
    <property type="term" value="F:kynurenine 3-monooxygenase activity"/>
    <property type="evidence" value="ECO:0007669"/>
    <property type="project" value="TreeGrafter"/>
</dbReference>
<evidence type="ECO:0000256" key="3">
    <source>
        <dbReference type="ARBA" id="ARBA00022827"/>
    </source>
</evidence>
<comment type="cofactor">
    <cofactor evidence="1">
        <name>FAD</name>
        <dbReference type="ChEBI" id="CHEBI:57692"/>
    </cofactor>
</comment>
<proteinExistence type="predicted"/>
<dbReference type="InterPro" id="IPR036188">
    <property type="entry name" value="FAD/NAD-bd_sf"/>
</dbReference>
<dbReference type="PANTHER" id="PTHR46028">
    <property type="entry name" value="KYNURENINE 3-MONOOXYGENASE"/>
    <property type="match status" value="1"/>
</dbReference>
<dbReference type="SUPFAM" id="SSF51905">
    <property type="entry name" value="FAD/NAD(P)-binding domain"/>
    <property type="match status" value="1"/>
</dbReference>
<keyword evidence="6" id="KW-0503">Monooxygenase</keyword>
<evidence type="ECO:0000256" key="4">
    <source>
        <dbReference type="ARBA" id="ARBA00022857"/>
    </source>
</evidence>
<keyword evidence="2" id="KW-0285">Flavoprotein</keyword>
<dbReference type="GO" id="GO:0071949">
    <property type="term" value="F:FAD binding"/>
    <property type="evidence" value="ECO:0007669"/>
    <property type="project" value="InterPro"/>
</dbReference>
<dbReference type="Gene3D" id="3.50.50.60">
    <property type="entry name" value="FAD/NAD(P)-binding domain"/>
    <property type="match status" value="1"/>
</dbReference>
<dbReference type="PANTHER" id="PTHR46028:SF2">
    <property type="entry name" value="KYNURENINE 3-MONOOXYGENASE"/>
    <property type="match status" value="1"/>
</dbReference>
<reference evidence="8" key="1">
    <citation type="submission" date="2019-06" db="EMBL/GenBank/DDBJ databases">
        <title>Genomics analysis of Aphanomyces spp. identifies a new class of oomycete effector associated with host adaptation.</title>
        <authorList>
            <person name="Gaulin E."/>
        </authorList>
    </citation>
    <scope>NUCLEOTIDE SEQUENCE</scope>
    <source>
        <strain evidence="8">CBS 578.67</strain>
    </source>
</reference>
<dbReference type="InterPro" id="IPR002938">
    <property type="entry name" value="FAD-bd"/>
</dbReference>
<feature type="non-terminal residue" evidence="8">
    <location>
        <position position="377"/>
    </location>
</feature>
<keyword evidence="5" id="KW-0560">Oxidoreductase</keyword>
<comment type="caution">
    <text evidence="8">The sequence shown here is derived from an EMBL/GenBank/DDBJ whole genome shotgun (WGS) entry which is preliminary data.</text>
</comment>
<dbReference type="Pfam" id="PF01494">
    <property type="entry name" value="FAD_binding_3"/>
    <property type="match status" value="1"/>
</dbReference>
<evidence type="ECO:0000259" key="7">
    <source>
        <dbReference type="Pfam" id="PF01494"/>
    </source>
</evidence>
<keyword evidence="4" id="KW-0521">NADP</keyword>
<protein>
    <recommendedName>
        <fullName evidence="7">FAD-binding domain-containing protein</fullName>
    </recommendedName>
</protein>
<evidence type="ECO:0000256" key="1">
    <source>
        <dbReference type="ARBA" id="ARBA00001974"/>
    </source>
</evidence>